<name>A0A8H7QLR8_9FUNG</name>
<feature type="domain" description="RFX-type winged-helix" evidence="3">
    <location>
        <begin position="70"/>
        <end position="145"/>
    </location>
</feature>
<proteinExistence type="predicted"/>
<dbReference type="PANTHER" id="PTHR12619">
    <property type="entry name" value="RFX TRANSCRIPTION FACTOR FAMILY"/>
    <property type="match status" value="1"/>
</dbReference>
<dbReference type="InterPro" id="IPR039779">
    <property type="entry name" value="RFX-like"/>
</dbReference>
<dbReference type="InterPro" id="IPR036388">
    <property type="entry name" value="WH-like_DNA-bd_sf"/>
</dbReference>
<dbReference type="Proteomes" id="UP000603453">
    <property type="component" value="Unassembled WGS sequence"/>
</dbReference>
<organism evidence="4 5">
    <name type="scientific">Mucor saturninus</name>
    <dbReference type="NCBI Taxonomy" id="64648"/>
    <lineage>
        <taxon>Eukaryota</taxon>
        <taxon>Fungi</taxon>
        <taxon>Fungi incertae sedis</taxon>
        <taxon>Mucoromycota</taxon>
        <taxon>Mucoromycotina</taxon>
        <taxon>Mucoromycetes</taxon>
        <taxon>Mucorales</taxon>
        <taxon>Mucorineae</taxon>
        <taxon>Mucoraceae</taxon>
        <taxon>Mucor</taxon>
    </lineage>
</organism>
<feature type="compositionally biased region" description="Polar residues" evidence="2">
    <location>
        <begin position="1"/>
        <end position="17"/>
    </location>
</feature>
<dbReference type="PANTHER" id="PTHR12619:SF5">
    <property type="entry name" value="TRANSCRIPTION FACTOR RFX4"/>
    <property type="match status" value="1"/>
</dbReference>
<feature type="region of interest" description="Disordered" evidence="2">
    <location>
        <begin position="1"/>
        <end position="34"/>
    </location>
</feature>
<gene>
    <name evidence="4" type="ORF">INT47_000768</name>
</gene>
<dbReference type="OrthoDB" id="10056949at2759"/>
<dbReference type="Pfam" id="PF25340">
    <property type="entry name" value="BCD_RFX"/>
    <property type="match status" value="1"/>
</dbReference>
<dbReference type="Pfam" id="PF02257">
    <property type="entry name" value="RFX_DNA_binding"/>
    <property type="match status" value="1"/>
</dbReference>
<dbReference type="InterPro" id="IPR003150">
    <property type="entry name" value="DNA-bd_RFX"/>
</dbReference>
<reference evidence="4" key="1">
    <citation type="submission" date="2020-12" db="EMBL/GenBank/DDBJ databases">
        <title>Metabolic potential, ecology and presence of endohyphal bacteria is reflected in genomic diversity of Mucoromycotina.</title>
        <authorList>
            <person name="Muszewska A."/>
            <person name="Okrasinska A."/>
            <person name="Steczkiewicz K."/>
            <person name="Drgas O."/>
            <person name="Orlowska M."/>
            <person name="Perlinska-Lenart U."/>
            <person name="Aleksandrzak-Piekarczyk T."/>
            <person name="Szatraj K."/>
            <person name="Zielenkiewicz U."/>
            <person name="Pilsyk S."/>
            <person name="Malc E."/>
            <person name="Mieczkowski P."/>
            <person name="Kruszewska J.S."/>
            <person name="Biernat P."/>
            <person name="Pawlowska J."/>
        </authorList>
    </citation>
    <scope>NUCLEOTIDE SEQUENCE</scope>
    <source>
        <strain evidence="4">WA0000017839</strain>
    </source>
</reference>
<dbReference type="PROSITE" id="PS51526">
    <property type="entry name" value="RFX_DBD"/>
    <property type="match status" value="1"/>
</dbReference>
<feature type="region of interest" description="Disordered" evidence="2">
    <location>
        <begin position="154"/>
        <end position="202"/>
    </location>
</feature>
<evidence type="ECO:0000313" key="5">
    <source>
        <dbReference type="Proteomes" id="UP000603453"/>
    </source>
</evidence>
<dbReference type="Gene3D" id="1.10.10.10">
    <property type="entry name" value="Winged helix-like DNA-binding domain superfamily/Winged helix DNA-binding domain"/>
    <property type="match status" value="1"/>
</dbReference>
<feature type="compositionally biased region" description="Low complexity" evidence="2">
    <location>
        <begin position="171"/>
        <end position="191"/>
    </location>
</feature>
<keyword evidence="5" id="KW-1185">Reference proteome</keyword>
<dbReference type="FunFam" id="1.10.10.10:FF:000422">
    <property type="entry name" value="DNA-binding protein RFX7"/>
    <property type="match status" value="1"/>
</dbReference>
<evidence type="ECO:0000313" key="4">
    <source>
        <dbReference type="EMBL" id="KAG2193980.1"/>
    </source>
</evidence>
<dbReference type="InterPro" id="IPR036390">
    <property type="entry name" value="WH_DNA-bd_sf"/>
</dbReference>
<accession>A0A8H7QLR8</accession>
<dbReference type="GO" id="GO:0000981">
    <property type="term" value="F:DNA-binding transcription factor activity, RNA polymerase II-specific"/>
    <property type="evidence" value="ECO:0007669"/>
    <property type="project" value="TreeGrafter"/>
</dbReference>
<dbReference type="AlphaFoldDB" id="A0A8H7QLR8"/>
<protein>
    <recommendedName>
        <fullName evidence="3">RFX-type winged-helix domain-containing protein</fullName>
    </recommendedName>
</protein>
<dbReference type="InterPro" id="IPR057321">
    <property type="entry name" value="RFX1-4/6/8-like_BCD"/>
</dbReference>
<dbReference type="SUPFAM" id="SSF46785">
    <property type="entry name" value="Winged helix' DNA-binding domain"/>
    <property type="match status" value="1"/>
</dbReference>
<keyword evidence="1" id="KW-0238">DNA-binding</keyword>
<comment type="caution">
    <text evidence="4">The sequence shown here is derived from an EMBL/GenBank/DDBJ whole genome shotgun (WGS) entry which is preliminary data.</text>
</comment>
<sequence>MSLSSFNQQQAMATNKLTEIPDDSTALDNSNDSRREQLRLIQPTMSTPESNNLELLDPSIMADRETSMHVTAWVGANYIQEREHNVPRRNMFEHYKAFCTANNLTPVNSATFGKLLRVVFPELKTRRLGVRGQSKYHYCGIRVRTPDDMDIVGRTNYPSDQNTMPPATLNSPSTIASGSSSSAQPSPSTGSRLPGFTAPSPALVGTNQATDNNLITSFTNAYERHCTEILDLLATNQVDKIKEVMKTFYGDMPDRYVRLIQSTPEVTEAVWRWDCSLYDSMILNFLPSIHYTLSPERLNSLRTYTRELREYIESNLVPYPANFYQKKADVARIFAAKFRRQLSLNFAAHTASSVLNMPEHIVLMRYDWEHFDFDGILDQALWVCECDTSEVRNILRHEVSELLNSKGGIEQWMGWVAMLVDKYLKRYTPTSLNDANHYLARCKQLLLKWSFHTTLVMKDLTLQQARSFGSFHSLKLFLDDYILYMVEENIAQVNYALMQQQQQREDASSSYYVNSNVATPSERNTN</sequence>
<dbReference type="GO" id="GO:0000978">
    <property type="term" value="F:RNA polymerase II cis-regulatory region sequence-specific DNA binding"/>
    <property type="evidence" value="ECO:0007669"/>
    <property type="project" value="TreeGrafter"/>
</dbReference>
<evidence type="ECO:0000259" key="3">
    <source>
        <dbReference type="PROSITE" id="PS51526"/>
    </source>
</evidence>
<feature type="compositionally biased region" description="Polar residues" evidence="2">
    <location>
        <begin position="156"/>
        <end position="170"/>
    </location>
</feature>
<evidence type="ECO:0000256" key="1">
    <source>
        <dbReference type="ARBA" id="ARBA00023125"/>
    </source>
</evidence>
<dbReference type="EMBL" id="JAEPRD010000210">
    <property type="protein sequence ID" value="KAG2193980.1"/>
    <property type="molecule type" value="Genomic_DNA"/>
</dbReference>
<evidence type="ECO:0000256" key="2">
    <source>
        <dbReference type="SAM" id="MobiDB-lite"/>
    </source>
</evidence>